<protein>
    <submittedName>
        <fullName evidence="1">Enoyl-CoA hydratase</fullName>
    </submittedName>
</protein>
<organism evidence="1">
    <name type="scientific">hydrothermal vent metagenome</name>
    <dbReference type="NCBI Taxonomy" id="652676"/>
    <lineage>
        <taxon>unclassified sequences</taxon>
        <taxon>metagenomes</taxon>
        <taxon>ecological metagenomes</taxon>
    </lineage>
</organism>
<dbReference type="Gene3D" id="3.90.226.10">
    <property type="entry name" value="2-enoyl-CoA Hydratase, Chain A, domain 1"/>
    <property type="match status" value="1"/>
</dbReference>
<dbReference type="Pfam" id="PF00378">
    <property type="entry name" value="ECH_1"/>
    <property type="match status" value="1"/>
</dbReference>
<dbReference type="InterPro" id="IPR029045">
    <property type="entry name" value="ClpP/crotonase-like_dom_sf"/>
</dbReference>
<gene>
    <name evidence="1" type="ORF">MNBD_GAMMA24-1973</name>
</gene>
<evidence type="ECO:0000313" key="1">
    <source>
        <dbReference type="EMBL" id="VAX12138.1"/>
    </source>
</evidence>
<dbReference type="PANTHER" id="PTHR11941">
    <property type="entry name" value="ENOYL-COA HYDRATASE-RELATED"/>
    <property type="match status" value="1"/>
</dbReference>
<dbReference type="PANTHER" id="PTHR11941:SF54">
    <property type="entry name" value="ENOYL-COA HYDRATASE, MITOCHONDRIAL"/>
    <property type="match status" value="1"/>
</dbReference>
<dbReference type="InterPro" id="IPR001753">
    <property type="entry name" value="Enoyl-CoA_hydra/iso"/>
</dbReference>
<sequence length="291" mass="32554">MDTLSHTDFTLLAHQPQLETEYHEQQETLWCYMNPRPRPCFNRSLLDSIRQLQSSIHTSDAGASFFHDQHIAYLVLASRVADVFNLGGDLNLFQALIKQKDREGLHAYAHACIDVLYNTINLPLDITTISLVQGSALGGGFEAALSSSVLIAERSAELGLPEILFNLFPGMGAYSLLARRIGPRLAERLITSGKLYRAEELYEMGVVDVLAEDGEGQKAAENYIRQHRRSRNGLQAIERVRQFYDPVTYEELAGITDIWVDAACNLSDRNLRMMNKLVKAQNQLQAESAAA</sequence>
<dbReference type="GO" id="GO:0006635">
    <property type="term" value="P:fatty acid beta-oxidation"/>
    <property type="evidence" value="ECO:0007669"/>
    <property type="project" value="TreeGrafter"/>
</dbReference>
<dbReference type="Gene3D" id="6.20.390.30">
    <property type="match status" value="1"/>
</dbReference>
<dbReference type="GO" id="GO:0003824">
    <property type="term" value="F:catalytic activity"/>
    <property type="evidence" value="ECO:0007669"/>
    <property type="project" value="UniProtKB-ARBA"/>
</dbReference>
<dbReference type="EMBL" id="UOFZ01000016">
    <property type="protein sequence ID" value="VAX12138.1"/>
    <property type="molecule type" value="Genomic_DNA"/>
</dbReference>
<proteinExistence type="predicted"/>
<reference evidence="1" key="1">
    <citation type="submission" date="2018-06" db="EMBL/GenBank/DDBJ databases">
        <authorList>
            <person name="Zhirakovskaya E."/>
        </authorList>
    </citation>
    <scope>NUCLEOTIDE SEQUENCE</scope>
</reference>
<accession>A0A3B1BL19</accession>
<dbReference type="NCBIfam" id="NF006452">
    <property type="entry name" value="PRK08788.1"/>
    <property type="match status" value="1"/>
</dbReference>
<dbReference type="AlphaFoldDB" id="A0A3B1BL19"/>
<name>A0A3B1BL19_9ZZZZ</name>
<dbReference type="CDD" id="cd06558">
    <property type="entry name" value="crotonase-like"/>
    <property type="match status" value="1"/>
</dbReference>
<dbReference type="SUPFAM" id="SSF52096">
    <property type="entry name" value="ClpP/crotonase"/>
    <property type="match status" value="1"/>
</dbReference>